<dbReference type="CDD" id="cd00087">
    <property type="entry name" value="FReD"/>
    <property type="match status" value="1"/>
</dbReference>
<keyword evidence="10" id="KW-0325">Glycoprotein</keyword>
<feature type="domain" description="Fibronectin type-III" evidence="15">
    <location>
        <begin position="2963"/>
        <end position="3051"/>
    </location>
</feature>
<evidence type="ECO:0000256" key="6">
    <source>
        <dbReference type="ARBA" id="ARBA00022729"/>
    </source>
</evidence>
<dbReference type="SMART" id="SM00181">
    <property type="entry name" value="EGF"/>
    <property type="match status" value="18"/>
</dbReference>
<feature type="compositionally biased region" description="Low complexity" evidence="12">
    <location>
        <begin position="2393"/>
        <end position="2402"/>
    </location>
</feature>
<dbReference type="FunFam" id="2.60.40.10:FF:000760">
    <property type="entry name" value="tenascin-X"/>
    <property type="match status" value="1"/>
</dbReference>
<evidence type="ECO:0000256" key="2">
    <source>
        <dbReference type="ARBA" id="ARBA00008673"/>
    </source>
</evidence>
<dbReference type="InterPro" id="IPR050991">
    <property type="entry name" value="ECM_Regulatory_Proteins"/>
</dbReference>
<feature type="compositionally biased region" description="Low complexity" evidence="12">
    <location>
        <begin position="2503"/>
        <end position="2517"/>
    </location>
</feature>
<evidence type="ECO:0000256" key="10">
    <source>
        <dbReference type="ARBA" id="ARBA00023180"/>
    </source>
</evidence>
<dbReference type="InterPro" id="IPR000742">
    <property type="entry name" value="EGF"/>
</dbReference>
<feature type="compositionally biased region" description="Low complexity" evidence="12">
    <location>
        <begin position="2744"/>
        <end position="2753"/>
    </location>
</feature>
<feature type="region of interest" description="Disordered" evidence="12">
    <location>
        <begin position="1749"/>
        <end position="1774"/>
    </location>
</feature>
<dbReference type="FunFam" id="2.60.40.10:FF:000822">
    <property type="entry name" value="tenascin-X"/>
    <property type="match status" value="1"/>
</dbReference>
<dbReference type="Pfam" id="PF23106">
    <property type="entry name" value="EGF_Teneurin"/>
    <property type="match status" value="6"/>
</dbReference>
<feature type="domain" description="Fibronectin type-III" evidence="15">
    <location>
        <begin position="3252"/>
        <end position="3346"/>
    </location>
</feature>
<feature type="domain" description="Fibronectin type-III" evidence="15">
    <location>
        <begin position="751"/>
        <end position="841"/>
    </location>
</feature>
<dbReference type="Pfam" id="PF18720">
    <property type="entry name" value="EGF_Tenascin"/>
    <property type="match status" value="1"/>
</dbReference>
<feature type="domain" description="Fibronectin type-III" evidence="15">
    <location>
        <begin position="2405"/>
        <end position="2499"/>
    </location>
</feature>
<dbReference type="InterPro" id="IPR014716">
    <property type="entry name" value="Fibrinogen_a/b/g_C_1"/>
</dbReference>
<feature type="domain" description="Fibronectin type-III" evidence="15">
    <location>
        <begin position="2521"/>
        <end position="2610"/>
    </location>
</feature>
<keyword evidence="8" id="KW-0130">Cell adhesion</keyword>
<organism evidence="17 18">
    <name type="scientific">Colobus angolensis palliatus</name>
    <name type="common">Peters' Angolan colobus</name>
    <dbReference type="NCBI Taxonomy" id="336983"/>
    <lineage>
        <taxon>Eukaryota</taxon>
        <taxon>Metazoa</taxon>
        <taxon>Chordata</taxon>
        <taxon>Craniata</taxon>
        <taxon>Vertebrata</taxon>
        <taxon>Euteleostomi</taxon>
        <taxon>Mammalia</taxon>
        <taxon>Eutheria</taxon>
        <taxon>Euarchontoglires</taxon>
        <taxon>Primates</taxon>
        <taxon>Haplorrhini</taxon>
        <taxon>Catarrhini</taxon>
        <taxon>Cercopithecidae</taxon>
        <taxon>Colobinae</taxon>
        <taxon>Colobus</taxon>
    </lineage>
</organism>
<keyword evidence="3" id="KW-0964">Secreted</keyword>
<feature type="region of interest" description="Disordered" evidence="12">
    <location>
        <begin position="2493"/>
        <end position="2517"/>
    </location>
</feature>
<dbReference type="SUPFAM" id="SSF49265">
    <property type="entry name" value="Fibronectin type III"/>
    <property type="match status" value="26"/>
</dbReference>
<dbReference type="FunFam" id="2.60.40.10:FF:000701">
    <property type="entry name" value="Tenascin-X"/>
    <property type="match status" value="1"/>
</dbReference>
<feature type="domain" description="Fibronectin type-III" evidence="15">
    <location>
        <begin position="3634"/>
        <end position="3724"/>
    </location>
</feature>
<dbReference type="PROSITE" id="PS51406">
    <property type="entry name" value="FIBRINOGEN_C_2"/>
    <property type="match status" value="1"/>
</dbReference>
<dbReference type="InterPro" id="IPR036056">
    <property type="entry name" value="Fibrinogen-like_C"/>
</dbReference>
<sequence length="3943" mass="425233">MMPAQYALTSSLTLLVLLGTARAGPFSSRSNVTLPAPRPPPQPGGRTVGAGGGSPSSQLYEHTVEGGEKQVVFTHRINLPPSTGCGCPPGTEPPVPASEVQALRVRLEILEELVKGLKEQCTGGCCPTAAQAGTGQTDVRTLCSLHGVFDLSRCTCSCEPGWGGPTCSDPIDAEIPPSSPPSALGSCPDDCNDQGRCVRGRCVCFPGYTGPSCGWPSCPGDCQGRGRCVQGVCVCRAGFSGPDCSQRSCPRGCSQRGRCEDGRCVCDPGYTGENCGMRSCPRGCSQRGRCENGRCICNPGYTGEDCGVRSCPRGCSQRGRCEDGRCVCDPGYTGEDCGTRSCPRDCGEGGRCVDGRCVCWPGYTGEDCSTRTCPRDCRGRGRCEDGECICDTGYSGDDCGVRSCPGDCNQRGHCEDGRCVCWPGYTGLDCGSRACPRDCRGRGRCENGVCVCNAGYSGEDCGVRSCPGDCRGRGRCESGRCVCWPGYTGRDCGTRACPGDCRGRGRCVDGRCVCNPGFTGEDCGSRRCPGDCRGHGSCEDGVCVCDAGYSGEDCSTRSCPGGCRGLGQCIDGRCVCEDSYSGEDCGVRRCPNDCSQHGVCQDGVCICWEGYVGEDCSIRTCPSNCHGRGRCEEGRCLCDPGYTGPTCATRMCPADCRGRGRCVQGVCMCHVGYGGEDCGQEEPPASACPGGCGPRELCQAGQCVCVEGFRGPDCAIQTCPGDCRGRGECHDGSCVCKDGYAGEDCGEEVPAIEGMRMHLLEETTVRTEWTPAPGPVDAYEIQFIPTTEGASPPFTARVPSSASAYDQRGLAPGQEYQVTVRALRGTSWGPPASKTITTMIDGPQDLRVVAVTPTTLELGWLRPQAEVDRFVVSYVSAGNQRVRLEVPPEADGTLLTDLMPGVEYVVTVTAERGRAVSYPASVRANTGSSPSGLLGTTDEPPPSGPSTTQGAQAPLLQQRPQELGELRVLGRDETGRLRVVWTAQPDTFAHFQLRLRVPEGPGAHEEVLPGDVRQALVPPPPPGAPYELSLRGVPPGGKPSDPVIYQGIMDKDEEKPGKSSGPPRLGELTVTDRTSDSLLLRWTVPEGEFDSFVIQYKDRDGQPQVVPVEGPQRSAVITSLDPGRKYKFVLYGFVGKKRHGPLVTEAKILPQSPGTPPRLGNLWVTDPTPDSLHLSWTVPEGQFDTFMVQYRDRDGRPQVVPVEGPERSFVVSSLDPDHKYRFTLFGIANKKRYGPLTADGTTAPERKEEPPHPESLEQPLLGELTVTGVTPDSLRLSWTVAQGPFDSFMVQYKDAQGQPQAVPVAGDENEVTVPGLDPDRKYKMNLYGLRGRQRVGPESVVAKTAPQEDVDETPSPTELGTEAPESSEEPLLGELTVTGSSPDSLSLSWTVPQGRFDSFTVQYKDRDGRPQAVRVGGEESEVTVGGLEPGHKYKMHLYGLHEGQRVGPVSAVGVTAPQQEETPPATKPPLEPRLGELTVTDVTPNSVGLSWTVPEGQFDSFMVQYKDKDGQPQAVPVAADQREVTIYNLEPERKYKMNMYGLHDGQRVGPLSVAIMTAPLPPAPATEASEPPLEPRLGELTVTDVTPDSVGLSWTVPEGEFDSFVVQYKDRDGQPQVVPVAADQRQVTIPGLEPSRKYKFLLFGIQDGKRRSPVSVEAKTVARGDSSPGAPPRLGELWVTDPTPDSLHLSWTVPEGQFDSFVVQFKDKDGPQVVPVEGHERSVTVAPLDAGRKYRFLLYGLLGKKRHGPLTADGTTEARSAMDDTGTKRPPKPRLGEELQVTSVTQNSVGLSWTVPEGQFDSFVVQYKDRDGQPQVVPVEGSLREVSVPGLDPAHRYKLLLYGLHSGKRVGPISAVAITARREDTETETTAPTPPAPEPLLGELTVEEATPHTLHLSWMVTEGEFDSFEIQYTDREGQLQTVRTGGDQNDITLSGLESDHRYLVTLYGFRDGKHVGPVHVEALTVPEEEEPSEPPTATPEPPITPHLGELTVTDATPDSLSLSWTVPGGQFDHFLVQYRNGDGRPKAVRVPGHEDGVTISGLEPDHKYKMNLYGFHGGQRVGPVSAIGVTAAEEETPSPTEPSTEAPEPPEEPLLGELTVTGSSPDSLSLSWTVPQGHFDSFTVQYKDRDGRPQVVRVGGEESEVTVGGLEPGNKYKMHLYGFHEGRRVGPVSAVGVTAPKEESPDAPLVKPRLGEMTVRDPTPDSLSLSWTVPEGQFDHFLVQYKNGDGQPKAVRVPGHEDGVTISGLEPDHKYKMNLYGFHGGQRMGPVSAVGLTAPGNDEEMAPAPTEPPTPEPPIKPRLGELTVTDATPDSLSLSWTVPEGQFDHFLVQYKNGDGQPKATRVPGHEDRVTISGLEPDHKYKMNLYGFHGGQRVGPVSAIGVTAAEEETPSPTEPSTEAPEPPEEPLLGELTVTGSSPDSLSLSWTIPQGRFDSFTVQYKDRDGRPQVVRVGGEESEVTVGSLEPGHKYKMHLYGLHEGRRVGPVSTVGVTAPQEDVDETPSPTEPGTEAPEPLEEPLLGELTVTGSSPDSLSLSWTVPQGRFDSFTVQYKDRDGRPRVVRVRGEESEVTVGGLEPGHKYKMHLYGLHEGQRLGPVSAVGVTKYKMHLYGLHEGRRVGPVSAVGVTAPEDEAETTQAAPTTTPEPPIKPRLGELTVTDATPDSLSLSWTVPEGQFDHFLVQYRNGDGQPKAVRVPGHEDGVTISGLEPDHKYKMNLYGFHGGQRVGPMSVIGVTAAEEEIPAPTEPSTEAPEPPEEPLLGELTVTGSSPDSLSLSWTVPQGHFDSFTVQYKDRDGRPQVVRVGGEESEVTVGSLEPGRKYKMHLYGLHEGRRVGPVSAVGVTEEETPSPTEPSSEAPEPPEEPLLGELTVTGSSPDSLSLSWTIPQGRFDSFTVQYKDRDGQPQAVRVGGEESEVTVGGLEPGRKYKVHLYGLYEGRRVGPVSAVGVTVPLPTSPPVEPRLGELTVAAVTSDSVGLSWTVAQGPFDSFLVQYRDTQGQPQAVPVSGDLRAVTVSGLDPARKYKFLLFGLQNGKRHGPVPVEARTAPDTKLSPRLGELTVTDATPDSVGLSWTVPEGEFDSFVVQYKDKDGRPQVVPVTADQREVIVPGLEPSRKYKFLLYGLAGRKRMGPISADGTTAPLEKEPPPRLGELTVTEETSSSLHLSWTVAQGPFESFVVQYRDTDGQPRAVPVAADQHTVTIEDLEPGKKYKFLLYGLVGGKRLGPVSALGMTAPEEDTPAPELAPEAPEPPEEPRLGVLAVTDTAPDSVRLSWSVAQGPFDSFVVQYEDTDGQPQALLVDGDQSKILISGLEPRTPYRFLLYGLHEGKRLGPLSAEGTTGPAPAGQTSGEPGPRLSQLSVTDVTTSSLRLNWEAPPGAFDSFLLRFGVPSPSTLEPHPRPLLQRELMVPGTRHSAVLRDLRPGTLYSLTLYGLRGPHKADSIQGTARTLSPVLERPRDLQFSDIRETSAKVSWMPPPSRADSFKVSYQLADGGEPQSVQVDGRARTQKLQGLIPGARYEVTVVSVRGFEESEPLTGFLTTVPDGPTQLRALNLTEGFAVLHWKPPQNPVDTYDVQVTAPGAPPLQAEAPGSAVDYPLHDLVLHTNYTATVRGLRGPNRTSPASITFTTGLEAPRDLEAKEVTPRTALLTWTEPQVRPTGYLLSFDTPGGRTQEILLPGGVTSHQLLGLFPSTPYNARLQAMWGESLVPPVSTSFTTGGLRIPFPRDCGEEMQNGAGASRTTTIFLNGNRERPLNVFCDMETDGGGWLVFQRRMDGQTDFWRDWEDYAHGFGNISGEFWLGNEALHSLTQAGDYSMRVDLRAGDEAVFAQYDSFRVDSAAEYYRLHLEGYHGTAGDSMSYHSGSVFSARDRDPNNLLISCAVSYRGAWWYRNCHYANLNGLYGSTVDHQGVSWYYWKGFEFSVPFTEMKLRPRNFRSPAGGG</sequence>
<evidence type="ECO:0000256" key="9">
    <source>
        <dbReference type="ARBA" id="ARBA00023157"/>
    </source>
</evidence>
<dbReference type="SUPFAM" id="SSF56496">
    <property type="entry name" value="Fibrinogen C-terminal domain-like"/>
    <property type="match status" value="1"/>
</dbReference>
<dbReference type="PROSITE" id="PS01186">
    <property type="entry name" value="EGF_2"/>
    <property type="match status" value="6"/>
</dbReference>
<comment type="subcellular location">
    <subcellularLocation>
        <location evidence="1">Secreted</location>
        <location evidence="1">Extracellular space</location>
        <location evidence="1">Extracellular matrix</location>
    </subcellularLocation>
</comment>
<feature type="domain" description="Fibronectin type-III" evidence="15">
    <location>
        <begin position="2862"/>
        <end position="2959"/>
    </location>
</feature>
<feature type="domain" description="Fibronectin type-III" evidence="15">
    <location>
        <begin position="1064"/>
        <end position="1158"/>
    </location>
</feature>
<dbReference type="STRING" id="336983.ENSCANP00000022008"/>
<dbReference type="FunFam" id="2.60.40.10:FF:000024">
    <property type="entry name" value="Tenascin-X"/>
    <property type="match status" value="22"/>
</dbReference>
<keyword evidence="9 11" id="KW-1015">Disulfide bond</keyword>
<dbReference type="SMART" id="SM00186">
    <property type="entry name" value="FBG"/>
    <property type="match status" value="1"/>
</dbReference>
<dbReference type="InterPro" id="IPR020837">
    <property type="entry name" value="Fibrinogen_CS"/>
</dbReference>
<feature type="domain" description="Fibronectin type-III" evidence="15">
    <location>
        <begin position="2193"/>
        <end position="2282"/>
    </location>
</feature>
<feature type="domain" description="Fibronectin type-III" evidence="15">
    <location>
        <begin position="1160"/>
        <end position="1246"/>
    </location>
</feature>
<feature type="compositionally biased region" description="Low complexity" evidence="12">
    <location>
        <begin position="2077"/>
        <end position="2086"/>
    </location>
</feature>
<dbReference type="SMART" id="SM00060">
    <property type="entry name" value="FN3"/>
    <property type="match status" value="29"/>
</dbReference>
<dbReference type="InterPro" id="IPR013783">
    <property type="entry name" value="Ig-like_fold"/>
</dbReference>
<evidence type="ECO:0000259" key="16">
    <source>
        <dbReference type="PROSITE" id="PS51406"/>
    </source>
</evidence>
<feature type="domain" description="Fibronectin type-III" evidence="15">
    <location>
        <begin position="1671"/>
        <end position="1761"/>
    </location>
</feature>
<keyword evidence="7" id="KW-0677">Repeat</keyword>
<keyword evidence="5 11" id="KW-0245">EGF-like domain</keyword>
<dbReference type="Pfam" id="PF00041">
    <property type="entry name" value="fn3"/>
    <property type="match status" value="28"/>
</dbReference>
<feature type="chain" id="PRO_5014356038" description="Tenascin XB" evidence="13">
    <location>
        <begin position="24"/>
        <end position="3943"/>
    </location>
</feature>
<evidence type="ECO:0008006" key="19">
    <source>
        <dbReference type="Google" id="ProtNLM"/>
    </source>
</evidence>
<keyword evidence="6 13" id="KW-0732">Signal</keyword>
<evidence type="ECO:0000256" key="3">
    <source>
        <dbReference type="ARBA" id="ARBA00022525"/>
    </source>
</evidence>
<feature type="domain" description="Fibronectin type-III" evidence="15">
    <location>
        <begin position="1371"/>
        <end position="1465"/>
    </location>
</feature>
<feature type="compositionally biased region" description="Basic and acidic residues" evidence="12">
    <location>
        <begin position="1244"/>
        <end position="1255"/>
    </location>
</feature>
<dbReference type="Pfam" id="PF00147">
    <property type="entry name" value="Fibrinogen_C"/>
    <property type="match status" value="1"/>
</dbReference>
<feature type="domain" description="Fibronectin type-III" evidence="15">
    <location>
        <begin position="2756"/>
        <end position="2852"/>
    </location>
</feature>
<dbReference type="FunFam" id="3.90.215.10:FF:000001">
    <property type="entry name" value="Tenascin isoform 1"/>
    <property type="match status" value="1"/>
</dbReference>
<dbReference type="PANTHER" id="PTHR46708">
    <property type="entry name" value="TENASCIN"/>
    <property type="match status" value="1"/>
</dbReference>
<evidence type="ECO:0000256" key="7">
    <source>
        <dbReference type="ARBA" id="ARBA00022737"/>
    </source>
</evidence>
<dbReference type="FunFam" id="2.60.40.10:FF:000883">
    <property type="entry name" value="tenascin-X"/>
    <property type="match status" value="1"/>
</dbReference>
<feature type="domain" description="Fibronectin type-III" evidence="15">
    <location>
        <begin position="1260"/>
        <end position="1349"/>
    </location>
</feature>
<feature type="disulfide bond" evidence="11">
    <location>
        <begin position="621"/>
        <end position="631"/>
    </location>
</feature>
<feature type="domain" description="Fibronectin type-III" evidence="15">
    <location>
        <begin position="2653"/>
        <end position="2742"/>
    </location>
</feature>
<dbReference type="GO" id="GO:0005615">
    <property type="term" value="C:extracellular space"/>
    <property type="evidence" value="ECO:0007669"/>
    <property type="project" value="TreeGrafter"/>
</dbReference>
<feature type="domain" description="Fibronectin type-III" evidence="15">
    <location>
        <begin position="3056"/>
        <end position="3149"/>
    </location>
</feature>
<dbReference type="PROSITE" id="PS00022">
    <property type="entry name" value="EGF_1"/>
    <property type="match status" value="6"/>
</dbReference>
<comment type="caution">
    <text evidence="11">Lacks conserved residue(s) required for the propagation of feature annotation.</text>
</comment>
<feature type="disulfide bond" evidence="11">
    <location>
        <begin position="638"/>
        <end position="647"/>
    </location>
</feature>
<keyword evidence="18" id="KW-1185">Reference proteome</keyword>
<feature type="domain" description="Fibronectin type-III" evidence="15">
    <location>
        <begin position="1876"/>
        <end position="1968"/>
    </location>
</feature>
<dbReference type="InterPro" id="IPR041161">
    <property type="entry name" value="EGF_Tenascin"/>
</dbReference>
<evidence type="ECO:0000256" key="1">
    <source>
        <dbReference type="ARBA" id="ARBA00004498"/>
    </source>
</evidence>
<feature type="compositionally biased region" description="Low complexity" evidence="12">
    <location>
        <begin position="2866"/>
        <end position="2875"/>
    </location>
</feature>
<name>A0A2K5IZ88_COLAP</name>
<dbReference type="GO" id="GO:0030155">
    <property type="term" value="P:regulation of cell adhesion"/>
    <property type="evidence" value="ECO:0007669"/>
    <property type="project" value="TreeGrafter"/>
</dbReference>
<keyword evidence="4" id="KW-0272">Extracellular matrix</keyword>
<evidence type="ECO:0000256" key="4">
    <source>
        <dbReference type="ARBA" id="ARBA00022530"/>
    </source>
</evidence>
<feature type="region of interest" description="Disordered" evidence="12">
    <location>
        <begin position="1965"/>
        <end position="1987"/>
    </location>
</feature>
<feature type="region of interest" description="Disordered" evidence="12">
    <location>
        <begin position="2071"/>
        <end position="2107"/>
    </location>
</feature>
<feature type="region of interest" description="Disordered" evidence="12">
    <location>
        <begin position="1337"/>
        <end position="1388"/>
    </location>
</feature>
<evidence type="ECO:0000256" key="11">
    <source>
        <dbReference type="PROSITE-ProRule" id="PRU00076"/>
    </source>
</evidence>
<dbReference type="GO" id="GO:0031175">
    <property type="term" value="P:neuron projection development"/>
    <property type="evidence" value="ECO:0007669"/>
    <property type="project" value="TreeGrafter"/>
</dbReference>
<evidence type="ECO:0000259" key="14">
    <source>
        <dbReference type="PROSITE" id="PS50026"/>
    </source>
</evidence>
<feature type="domain" description="Fibronectin type-III" evidence="15">
    <location>
        <begin position="3356"/>
        <end position="3453"/>
    </location>
</feature>
<feature type="domain" description="Fibronectin type-III" evidence="15">
    <location>
        <begin position="2089"/>
        <end position="2183"/>
    </location>
</feature>
<evidence type="ECO:0000256" key="12">
    <source>
        <dbReference type="SAM" id="MobiDB-lite"/>
    </source>
</evidence>
<feature type="compositionally biased region" description="Pro residues" evidence="12">
    <location>
        <begin position="2289"/>
        <end position="2300"/>
    </location>
</feature>
<feature type="region of interest" description="Disordered" evidence="12">
    <location>
        <begin position="2742"/>
        <end position="2776"/>
    </location>
</feature>
<feature type="domain" description="Fibronectin type-III" evidence="15">
    <location>
        <begin position="3457"/>
        <end position="3546"/>
    </location>
</feature>
<dbReference type="FunFam" id="2.10.25.10:FF:000001">
    <property type="entry name" value="Tenascin C"/>
    <property type="match status" value="16"/>
</dbReference>
<dbReference type="PROSITE" id="PS50853">
    <property type="entry name" value="FN3"/>
    <property type="match status" value="28"/>
</dbReference>
<feature type="region of interest" description="Disordered" evidence="12">
    <location>
        <begin position="3235"/>
        <end position="3254"/>
    </location>
</feature>
<feature type="region of interest" description="Disordered" evidence="12">
    <location>
        <begin position="3334"/>
        <end position="3361"/>
    </location>
</feature>
<feature type="compositionally biased region" description="Polar residues" evidence="12">
    <location>
        <begin position="2767"/>
        <end position="2776"/>
    </location>
</feature>
<dbReference type="PROSITE" id="PS00514">
    <property type="entry name" value="FIBRINOGEN_C_1"/>
    <property type="match status" value="1"/>
</dbReference>
<feature type="domain" description="Fibronectin type-III" evidence="15">
    <location>
        <begin position="1775"/>
        <end position="1865"/>
    </location>
</feature>
<dbReference type="PROSITE" id="PS50026">
    <property type="entry name" value="EGF_3"/>
    <property type="match status" value="1"/>
</dbReference>
<dbReference type="Proteomes" id="UP000233080">
    <property type="component" value="Unassembled WGS sequence"/>
</dbReference>
<evidence type="ECO:0000256" key="8">
    <source>
        <dbReference type="ARBA" id="ARBA00022889"/>
    </source>
</evidence>
<dbReference type="Gene3D" id="2.60.40.10">
    <property type="entry name" value="Immunoglobulins"/>
    <property type="match status" value="28"/>
</dbReference>
<dbReference type="InterPro" id="IPR003961">
    <property type="entry name" value="FN3_dom"/>
</dbReference>
<protein>
    <recommendedName>
        <fullName evidence="19">Tenascin XB</fullName>
    </recommendedName>
</protein>
<reference evidence="17" key="2">
    <citation type="submission" date="2025-09" db="UniProtKB">
        <authorList>
            <consortium name="Ensembl"/>
        </authorList>
    </citation>
    <scope>IDENTIFICATION</scope>
</reference>
<feature type="region of interest" description="Disordered" evidence="12">
    <location>
        <begin position="26"/>
        <end position="59"/>
    </location>
</feature>
<feature type="domain" description="Fibronectin type-III" evidence="15">
    <location>
        <begin position="1571"/>
        <end position="1669"/>
    </location>
</feature>
<dbReference type="InterPro" id="IPR002181">
    <property type="entry name" value="Fibrinogen_a/b/g_C_dom"/>
</dbReference>
<feature type="domain" description="Fibronectin type-III" evidence="15">
    <location>
        <begin position="1468"/>
        <end position="1563"/>
    </location>
</feature>
<dbReference type="Gene3D" id="2.10.25.10">
    <property type="entry name" value="Laminin"/>
    <property type="match status" value="17"/>
</dbReference>
<feature type="compositionally biased region" description="Low complexity" evidence="12">
    <location>
        <begin position="2850"/>
        <end position="2859"/>
    </location>
</feature>
<reference evidence="17" key="1">
    <citation type="submission" date="2025-08" db="UniProtKB">
        <authorList>
            <consortium name="Ensembl"/>
        </authorList>
    </citation>
    <scope>IDENTIFICATION</scope>
</reference>
<feature type="region of interest" description="Disordered" evidence="12">
    <location>
        <begin position="2279"/>
        <end position="2300"/>
    </location>
</feature>
<feature type="domain" description="Fibronectin type-III" evidence="15">
    <location>
        <begin position="3547"/>
        <end position="3633"/>
    </location>
</feature>
<evidence type="ECO:0000256" key="13">
    <source>
        <dbReference type="SAM" id="SignalP"/>
    </source>
</evidence>
<feature type="region of interest" description="Disordered" evidence="12">
    <location>
        <begin position="2387"/>
        <end position="2422"/>
    </location>
</feature>
<feature type="region of interest" description="Disordered" evidence="12">
    <location>
        <begin position="2631"/>
        <end position="2653"/>
    </location>
</feature>
<dbReference type="GO" id="GO:0007155">
    <property type="term" value="P:cell adhesion"/>
    <property type="evidence" value="ECO:0007669"/>
    <property type="project" value="UniProtKB-KW"/>
</dbReference>
<dbReference type="InterPro" id="IPR036116">
    <property type="entry name" value="FN3_sf"/>
</dbReference>
<feature type="compositionally biased region" description="Polar residues" evidence="12">
    <location>
        <begin position="1377"/>
        <end position="1388"/>
    </location>
</feature>
<feature type="domain" description="Fibronectin type-III" evidence="15">
    <location>
        <begin position="3150"/>
        <end position="3243"/>
    </location>
</feature>
<evidence type="ECO:0000259" key="15">
    <source>
        <dbReference type="PROSITE" id="PS50853"/>
    </source>
</evidence>
<feature type="domain" description="Fibronectin type-III" evidence="15">
    <location>
        <begin position="842"/>
        <end position="932"/>
    </location>
</feature>
<dbReference type="PANTHER" id="PTHR46708:SF3">
    <property type="entry name" value="TENASCIN-X"/>
    <property type="match status" value="1"/>
</dbReference>
<dbReference type="CDD" id="cd00054">
    <property type="entry name" value="EGF_CA"/>
    <property type="match status" value="5"/>
</dbReference>
<feature type="domain" description="EGF-like" evidence="14">
    <location>
        <begin position="617"/>
        <end position="648"/>
    </location>
</feature>
<dbReference type="FunFam" id="2.60.40.10:FF:000801">
    <property type="entry name" value="Tenascin-X"/>
    <property type="match status" value="1"/>
</dbReference>
<feature type="domain" description="Fibronectin type-III" evidence="15">
    <location>
        <begin position="1986"/>
        <end position="2079"/>
    </location>
</feature>
<feature type="domain" description="Fibronectin type-III" evidence="15">
    <location>
        <begin position="2302"/>
        <end position="2395"/>
    </location>
</feature>
<feature type="region of interest" description="Disordered" evidence="12">
    <location>
        <begin position="2842"/>
        <end position="2882"/>
    </location>
</feature>
<feature type="compositionally biased region" description="Pro residues" evidence="12">
    <location>
        <begin position="1973"/>
        <end position="1984"/>
    </location>
</feature>
<proteinExistence type="inferred from homology"/>
<feature type="signal peptide" evidence="13">
    <location>
        <begin position="1"/>
        <end position="23"/>
    </location>
</feature>
<evidence type="ECO:0000256" key="5">
    <source>
        <dbReference type="ARBA" id="ARBA00022536"/>
    </source>
</evidence>
<evidence type="ECO:0000313" key="17">
    <source>
        <dbReference type="Ensembl" id="ENSCANP00000022008.1"/>
    </source>
</evidence>
<feature type="region of interest" description="Disordered" evidence="12">
    <location>
        <begin position="921"/>
        <end position="959"/>
    </location>
</feature>
<feature type="region of interest" description="Disordered" evidence="12">
    <location>
        <begin position="1235"/>
        <end position="1256"/>
    </location>
</feature>
<evidence type="ECO:0000313" key="18">
    <source>
        <dbReference type="Proteomes" id="UP000233080"/>
    </source>
</evidence>
<dbReference type="CDD" id="cd00063">
    <property type="entry name" value="FN3"/>
    <property type="match status" value="28"/>
</dbReference>
<dbReference type="FunFam" id="2.60.40.10:FF:000794">
    <property type="entry name" value="Tenascin-X"/>
    <property type="match status" value="1"/>
</dbReference>
<accession>A0A2K5IZ88</accession>
<dbReference type="Pfam" id="PF25024">
    <property type="entry name" value="EGF_TEN"/>
    <property type="match status" value="1"/>
</dbReference>
<comment type="similarity">
    <text evidence="2">Belongs to the tenascin family.</text>
</comment>
<feature type="domain" description="Fibrinogen C-terminal" evidence="16">
    <location>
        <begin position="3720"/>
        <end position="3935"/>
    </location>
</feature>
<dbReference type="Gene3D" id="3.90.215.10">
    <property type="entry name" value="Gamma Fibrinogen, chain A, domain 1"/>
    <property type="match status" value="1"/>
</dbReference>
<dbReference type="Ensembl" id="ENSCANT00000044987.1">
    <property type="protein sequence ID" value="ENSCANP00000022008.1"/>
    <property type="gene ID" value="ENSCANG00000034412.1"/>
</dbReference>